<evidence type="ECO:0000313" key="2">
    <source>
        <dbReference type="EMBL" id="SAK23306.1"/>
    </source>
</evidence>
<accession>A0ABD7LMZ1</accession>
<comment type="caution">
    <text evidence="2">The sequence shown here is derived from an EMBL/GenBank/DDBJ whole genome shotgun (WGS) entry which is preliminary data.</text>
</comment>
<proteinExistence type="predicted"/>
<organism evidence="2 3">
    <name type="scientific">Burkholderia multivorans</name>
    <dbReference type="NCBI Taxonomy" id="87883"/>
    <lineage>
        <taxon>Bacteria</taxon>
        <taxon>Pseudomonadati</taxon>
        <taxon>Pseudomonadota</taxon>
        <taxon>Betaproteobacteria</taxon>
        <taxon>Burkholderiales</taxon>
        <taxon>Burkholderiaceae</taxon>
        <taxon>Burkholderia</taxon>
        <taxon>Burkholderia cepacia complex</taxon>
    </lineage>
</organism>
<dbReference type="EMBL" id="FKJW01000003">
    <property type="protein sequence ID" value="SAK23306.1"/>
    <property type="molecule type" value="Genomic_DNA"/>
</dbReference>
<dbReference type="AlphaFoldDB" id="A0ABD7LMZ1"/>
<feature type="region of interest" description="Disordered" evidence="1">
    <location>
        <begin position="201"/>
        <end position="223"/>
    </location>
</feature>
<reference evidence="2 3" key="1">
    <citation type="submission" date="2016-04" db="EMBL/GenBank/DDBJ databases">
        <authorList>
            <person name="Peeters C."/>
        </authorList>
    </citation>
    <scope>NUCLEOTIDE SEQUENCE [LARGE SCALE GENOMIC DNA]</scope>
    <source>
        <strain evidence="2">LMG 29311</strain>
    </source>
</reference>
<dbReference type="SUPFAM" id="SSF88874">
    <property type="entry name" value="Receptor-binding domain of short tail fibre protein gp12"/>
    <property type="match status" value="1"/>
</dbReference>
<evidence type="ECO:0000256" key="1">
    <source>
        <dbReference type="SAM" id="MobiDB-lite"/>
    </source>
</evidence>
<gene>
    <name evidence="2" type="ORF">UA18_03204</name>
</gene>
<evidence type="ECO:0000313" key="3">
    <source>
        <dbReference type="Proteomes" id="UP000196218"/>
    </source>
</evidence>
<dbReference type="Proteomes" id="UP000196218">
    <property type="component" value="Unassembled WGS sequence"/>
</dbReference>
<sequence length="345" mass="37361">MLLLASDIVFKSIDASQLEFGPATFLNPPATTERKGVVELATQDEVAAGTDAARAVTPATLKPRLDAKASLSGADFTGRVSTRDVVHLASAPGGTGAMLGAGNGDGCDGLDEQRSAALVVRHRVRADDRRHARTANGVFALVRYAYRQCGLSWHARCRWPHHGADAAVGRRLEARADDRMGRRGDRVSEHRHDRVRAAHQRARRLSEAERRTRQTQRLSGTVGVRPGERCARRRVGMGAETIGAASRPATARRRFRLPELRGEFLRCWDDGRGADSARGDWHFPELPERMARARASSAAVGDHTHGAWTDAQGWHGHHAGRAAVADTITTTGSSAACFGRLTVGR</sequence>
<name>A0ABD7LMZ1_9BURK</name>
<protein>
    <submittedName>
        <fullName evidence="2">Phage Tail Collar domain protein</fullName>
    </submittedName>
</protein>